<accession>A0ABQ4SAK4</accession>
<proteinExistence type="predicted"/>
<keyword evidence="2" id="KW-1185">Reference proteome</keyword>
<dbReference type="RefSeq" id="WP_283205984.1">
    <property type="nucleotide sequence ID" value="NZ_BPQQ01000022.1"/>
</dbReference>
<name>A0ABQ4SAK4_9HYPH</name>
<dbReference type="Proteomes" id="UP001055153">
    <property type="component" value="Unassembled WGS sequence"/>
</dbReference>
<reference evidence="1" key="1">
    <citation type="journal article" date="2021" name="Front. Microbiol.">
        <title>Comprehensive Comparative Genomics and Phenotyping of Methylobacterium Species.</title>
        <authorList>
            <person name="Alessa O."/>
            <person name="Ogura Y."/>
            <person name="Fujitani Y."/>
            <person name="Takami H."/>
            <person name="Hayashi T."/>
            <person name="Sahin N."/>
            <person name="Tani A."/>
        </authorList>
    </citation>
    <scope>NUCLEOTIDE SEQUENCE</scope>
    <source>
        <strain evidence="1">DSM 17168</strain>
    </source>
</reference>
<gene>
    <name evidence="1" type="ORF">GMJLKIPL_1924</name>
</gene>
<sequence>MADQAHEDDATETARIESAAHLAAVLEAEQERMIDRLLAREFGL</sequence>
<protein>
    <submittedName>
        <fullName evidence="1">Uncharacterized protein</fullName>
    </submittedName>
</protein>
<evidence type="ECO:0000313" key="2">
    <source>
        <dbReference type="Proteomes" id="UP001055153"/>
    </source>
</evidence>
<reference evidence="1" key="2">
    <citation type="submission" date="2021-08" db="EMBL/GenBank/DDBJ databases">
        <authorList>
            <person name="Tani A."/>
            <person name="Ola A."/>
            <person name="Ogura Y."/>
            <person name="Katsura K."/>
            <person name="Hayashi T."/>
        </authorList>
    </citation>
    <scope>NUCLEOTIDE SEQUENCE</scope>
    <source>
        <strain evidence="1">DSM 17168</strain>
    </source>
</reference>
<organism evidence="1 2">
    <name type="scientific">Methylobacterium isbiliense</name>
    <dbReference type="NCBI Taxonomy" id="315478"/>
    <lineage>
        <taxon>Bacteria</taxon>
        <taxon>Pseudomonadati</taxon>
        <taxon>Pseudomonadota</taxon>
        <taxon>Alphaproteobacteria</taxon>
        <taxon>Hyphomicrobiales</taxon>
        <taxon>Methylobacteriaceae</taxon>
        <taxon>Methylobacterium</taxon>
    </lineage>
</organism>
<evidence type="ECO:0000313" key="1">
    <source>
        <dbReference type="EMBL" id="GJE00007.1"/>
    </source>
</evidence>
<dbReference type="EMBL" id="BPQQ01000022">
    <property type="protein sequence ID" value="GJE00007.1"/>
    <property type="molecule type" value="Genomic_DNA"/>
</dbReference>
<comment type="caution">
    <text evidence="1">The sequence shown here is derived from an EMBL/GenBank/DDBJ whole genome shotgun (WGS) entry which is preliminary data.</text>
</comment>